<organism evidence="1 2">
    <name type="scientific">Panagrolaimus davidi</name>
    <dbReference type="NCBI Taxonomy" id="227884"/>
    <lineage>
        <taxon>Eukaryota</taxon>
        <taxon>Metazoa</taxon>
        <taxon>Ecdysozoa</taxon>
        <taxon>Nematoda</taxon>
        <taxon>Chromadorea</taxon>
        <taxon>Rhabditida</taxon>
        <taxon>Tylenchina</taxon>
        <taxon>Panagrolaimomorpha</taxon>
        <taxon>Panagrolaimoidea</taxon>
        <taxon>Panagrolaimidae</taxon>
        <taxon>Panagrolaimus</taxon>
    </lineage>
</organism>
<evidence type="ECO:0000313" key="1">
    <source>
        <dbReference type="Proteomes" id="UP000887578"/>
    </source>
</evidence>
<proteinExistence type="predicted"/>
<protein>
    <submittedName>
        <fullName evidence="2">Uncharacterized protein</fullName>
    </submittedName>
</protein>
<keyword evidence="1" id="KW-1185">Reference proteome</keyword>
<dbReference type="Proteomes" id="UP000887578">
    <property type="component" value="Unplaced"/>
</dbReference>
<sequence>MYNDNLRKIGGYQKEDEWKKDKNAMNGSTLSLHIATYENSVDSTKEKDLKQVRKDKNVNQIFGVSSCVIQNPFEFPRQQENDQPQVPQVEQYKASQRLLNPNQMDRVASYQINQNSCVLIYQANLQQTLRQLSDGPMVGFL</sequence>
<dbReference type="WBParaSite" id="PDA_v2.g13723.t1">
    <property type="protein sequence ID" value="PDA_v2.g13723.t1"/>
    <property type="gene ID" value="PDA_v2.g13723"/>
</dbReference>
<dbReference type="AlphaFoldDB" id="A0A914P6X9"/>
<reference evidence="2" key="1">
    <citation type="submission" date="2022-11" db="UniProtKB">
        <authorList>
            <consortium name="WormBaseParasite"/>
        </authorList>
    </citation>
    <scope>IDENTIFICATION</scope>
</reference>
<name>A0A914P6X9_9BILA</name>
<accession>A0A914P6X9</accession>
<evidence type="ECO:0000313" key="2">
    <source>
        <dbReference type="WBParaSite" id="PDA_v2.g13723.t1"/>
    </source>
</evidence>